<evidence type="ECO:0000313" key="11">
    <source>
        <dbReference type="Proteomes" id="UP000002217"/>
    </source>
</evidence>
<keyword evidence="3" id="KW-0813">Transport</keyword>
<evidence type="ECO:0000259" key="9">
    <source>
        <dbReference type="Pfam" id="PF16916"/>
    </source>
</evidence>
<dbReference type="SUPFAM" id="SSF160240">
    <property type="entry name" value="Cation efflux protein cytoplasmic domain-like"/>
    <property type="match status" value="1"/>
</dbReference>
<dbReference type="GO" id="GO:0005886">
    <property type="term" value="C:plasma membrane"/>
    <property type="evidence" value="ECO:0007669"/>
    <property type="project" value="TreeGrafter"/>
</dbReference>
<evidence type="ECO:0000256" key="6">
    <source>
        <dbReference type="ARBA" id="ARBA00023136"/>
    </source>
</evidence>
<feature type="transmembrane region" description="Helical" evidence="7">
    <location>
        <begin position="76"/>
        <end position="94"/>
    </location>
</feature>
<dbReference type="KEGG" id="dae:Dtox_1127"/>
<dbReference type="GO" id="GO:0015341">
    <property type="term" value="F:zinc efflux antiporter activity"/>
    <property type="evidence" value="ECO:0007669"/>
    <property type="project" value="TreeGrafter"/>
</dbReference>
<keyword evidence="11" id="KW-1185">Reference proteome</keyword>
<sequence>MDEKVKVARLSIISNLFLTLGKLAVGFSMHSVSVISEAIHSGLDLVAALVTFYSVRKSSQPADESHPYGHGKYENLASIVEALLIIAAAVMIIKQALPRLSGQGEIYSLDLGLMVMAVSSLVNYFISSKLMSVARAADSPALFADAWHLRTDVYTSLGVFAGILSIKLTGIKIIDPLVAIAVAGLILKAAWDLIKESMASMLDASLPEEEEKAIQLVLGQYSNKYLEYHHLRTRKSGAQRYIDLHLVVPKCSVIIKSHELCDQIEKELKSKLPHIEEVLIHIEPCEEKCEDCRIDPGKSIIINRSLSETGQCANCWAQKQEDA</sequence>
<feature type="transmembrane region" description="Helical" evidence="7">
    <location>
        <begin position="38"/>
        <end position="55"/>
    </location>
</feature>
<feature type="domain" description="Cation efflux protein cytoplasmic" evidence="9">
    <location>
        <begin position="206"/>
        <end position="285"/>
    </location>
</feature>
<reference evidence="10 11" key="1">
    <citation type="journal article" date="2009" name="Stand. Genomic Sci.">
        <title>Complete genome sequence of Desulfotomaculum acetoxidans type strain (5575).</title>
        <authorList>
            <person name="Spring S."/>
            <person name="Lapidus A."/>
            <person name="Schroder M."/>
            <person name="Gleim D."/>
            <person name="Sims D."/>
            <person name="Meincke L."/>
            <person name="Glavina Del Rio T."/>
            <person name="Tice H."/>
            <person name="Copeland A."/>
            <person name="Cheng J.F."/>
            <person name="Lucas S."/>
            <person name="Chen F."/>
            <person name="Nolan M."/>
            <person name="Bruce D."/>
            <person name="Goodwin L."/>
            <person name="Pitluck S."/>
            <person name="Ivanova N."/>
            <person name="Mavromatis K."/>
            <person name="Mikhailova N."/>
            <person name="Pati A."/>
            <person name="Chen A."/>
            <person name="Palaniappan K."/>
            <person name="Land M."/>
            <person name="Hauser L."/>
            <person name="Chang Y.J."/>
            <person name="Jeffries C.D."/>
            <person name="Chain P."/>
            <person name="Saunders E."/>
            <person name="Brettin T."/>
            <person name="Detter J.C."/>
            <person name="Goker M."/>
            <person name="Bristow J."/>
            <person name="Eisen J.A."/>
            <person name="Markowitz V."/>
            <person name="Hugenholtz P."/>
            <person name="Kyrpides N.C."/>
            <person name="Klenk H.P."/>
            <person name="Han C."/>
        </authorList>
    </citation>
    <scope>NUCLEOTIDE SEQUENCE [LARGE SCALE GENOMIC DNA]</scope>
    <source>
        <strain evidence="11">ATCC 49208 / DSM 771 / VKM B-1644</strain>
    </source>
</reference>
<dbReference type="InterPro" id="IPR050291">
    <property type="entry name" value="CDF_Transporter"/>
</dbReference>
<dbReference type="GO" id="GO:0006882">
    <property type="term" value="P:intracellular zinc ion homeostasis"/>
    <property type="evidence" value="ECO:0007669"/>
    <property type="project" value="TreeGrafter"/>
</dbReference>
<comment type="subcellular location">
    <subcellularLocation>
        <location evidence="1">Membrane</location>
        <topology evidence="1">Multi-pass membrane protein</topology>
    </subcellularLocation>
</comment>
<dbReference type="InterPro" id="IPR002524">
    <property type="entry name" value="Cation_efflux"/>
</dbReference>
<dbReference type="GO" id="GO:0015086">
    <property type="term" value="F:cadmium ion transmembrane transporter activity"/>
    <property type="evidence" value="ECO:0007669"/>
    <property type="project" value="TreeGrafter"/>
</dbReference>
<feature type="transmembrane region" description="Helical" evidence="7">
    <location>
        <begin position="12"/>
        <end position="32"/>
    </location>
</feature>
<proteinExistence type="inferred from homology"/>
<dbReference type="PANTHER" id="PTHR43840:SF15">
    <property type="entry name" value="MITOCHONDRIAL METAL TRANSPORTER 1-RELATED"/>
    <property type="match status" value="1"/>
</dbReference>
<evidence type="ECO:0000256" key="2">
    <source>
        <dbReference type="ARBA" id="ARBA00008114"/>
    </source>
</evidence>
<dbReference type="EMBL" id="CP001720">
    <property type="protein sequence ID" value="ACV62013.1"/>
    <property type="molecule type" value="Genomic_DNA"/>
</dbReference>
<gene>
    <name evidence="10" type="ordered locus">Dtox_1127</name>
</gene>
<dbReference type="InterPro" id="IPR027470">
    <property type="entry name" value="Cation_efflux_CTD"/>
</dbReference>
<dbReference type="FunFam" id="1.20.1510.10:FF:000006">
    <property type="entry name" value="Divalent cation efflux transporter"/>
    <property type="match status" value="1"/>
</dbReference>
<dbReference type="InterPro" id="IPR027469">
    <property type="entry name" value="Cation_efflux_TMD_sf"/>
</dbReference>
<dbReference type="Proteomes" id="UP000002217">
    <property type="component" value="Chromosome"/>
</dbReference>
<evidence type="ECO:0000256" key="1">
    <source>
        <dbReference type="ARBA" id="ARBA00004141"/>
    </source>
</evidence>
<protein>
    <submittedName>
        <fullName evidence="10">Cation diffusion facilitator family transporter</fullName>
    </submittedName>
</protein>
<accession>C8W4E5</accession>
<name>C8W4E5_DESAS</name>
<dbReference type="InterPro" id="IPR058533">
    <property type="entry name" value="Cation_efflux_TM"/>
</dbReference>
<dbReference type="InterPro" id="IPR036837">
    <property type="entry name" value="Cation_efflux_CTD_sf"/>
</dbReference>
<feature type="domain" description="Cation efflux protein transmembrane" evidence="8">
    <location>
        <begin position="10"/>
        <end position="202"/>
    </location>
</feature>
<keyword evidence="4 7" id="KW-0812">Transmembrane</keyword>
<evidence type="ECO:0000313" key="10">
    <source>
        <dbReference type="EMBL" id="ACV62013.1"/>
    </source>
</evidence>
<dbReference type="STRING" id="485916.Dtox_1127"/>
<comment type="similarity">
    <text evidence="2">Belongs to the cation diffusion facilitator (CDF) transporter (TC 2.A.4) family.</text>
</comment>
<dbReference type="Pfam" id="PF16916">
    <property type="entry name" value="ZT_dimer"/>
    <property type="match status" value="1"/>
</dbReference>
<evidence type="ECO:0000259" key="8">
    <source>
        <dbReference type="Pfam" id="PF01545"/>
    </source>
</evidence>
<dbReference type="RefSeq" id="WP_015756728.1">
    <property type="nucleotide sequence ID" value="NC_013216.1"/>
</dbReference>
<dbReference type="AlphaFoldDB" id="C8W4E5"/>
<feature type="transmembrane region" description="Helical" evidence="7">
    <location>
        <begin position="106"/>
        <end position="126"/>
    </location>
</feature>
<keyword evidence="5 7" id="KW-1133">Transmembrane helix</keyword>
<dbReference type="eggNOG" id="COG0053">
    <property type="taxonomic scope" value="Bacteria"/>
</dbReference>
<dbReference type="Gene3D" id="1.20.1510.10">
    <property type="entry name" value="Cation efflux protein transmembrane domain"/>
    <property type="match status" value="1"/>
</dbReference>
<dbReference type="Gene3D" id="3.30.70.1350">
    <property type="entry name" value="Cation efflux protein, cytoplasmic domain"/>
    <property type="match status" value="1"/>
</dbReference>
<evidence type="ECO:0000256" key="4">
    <source>
        <dbReference type="ARBA" id="ARBA00022692"/>
    </source>
</evidence>
<evidence type="ECO:0000256" key="5">
    <source>
        <dbReference type="ARBA" id="ARBA00022989"/>
    </source>
</evidence>
<dbReference type="OrthoDB" id="9806522at2"/>
<dbReference type="PANTHER" id="PTHR43840">
    <property type="entry name" value="MITOCHONDRIAL METAL TRANSPORTER 1-RELATED"/>
    <property type="match status" value="1"/>
</dbReference>
<evidence type="ECO:0000256" key="3">
    <source>
        <dbReference type="ARBA" id="ARBA00022448"/>
    </source>
</evidence>
<dbReference type="SUPFAM" id="SSF161111">
    <property type="entry name" value="Cation efflux protein transmembrane domain-like"/>
    <property type="match status" value="1"/>
</dbReference>
<dbReference type="Pfam" id="PF01545">
    <property type="entry name" value="Cation_efflux"/>
    <property type="match status" value="1"/>
</dbReference>
<dbReference type="NCBIfam" id="TIGR01297">
    <property type="entry name" value="CDF"/>
    <property type="match status" value="1"/>
</dbReference>
<dbReference type="GO" id="GO:0015093">
    <property type="term" value="F:ferrous iron transmembrane transporter activity"/>
    <property type="evidence" value="ECO:0007669"/>
    <property type="project" value="TreeGrafter"/>
</dbReference>
<organism evidence="10 11">
    <name type="scientific">Desulfofarcimen acetoxidans (strain ATCC 49208 / DSM 771 / KCTC 5769 / VKM B-1644 / 5575)</name>
    <name type="common">Desulfotomaculum acetoxidans</name>
    <dbReference type="NCBI Taxonomy" id="485916"/>
    <lineage>
        <taxon>Bacteria</taxon>
        <taxon>Bacillati</taxon>
        <taxon>Bacillota</taxon>
        <taxon>Clostridia</taxon>
        <taxon>Eubacteriales</taxon>
        <taxon>Peptococcaceae</taxon>
        <taxon>Desulfofarcimen</taxon>
    </lineage>
</organism>
<dbReference type="HOGENOM" id="CLU_013430_3_0_9"/>
<keyword evidence="6 7" id="KW-0472">Membrane</keyword>
<evidence type="ECO:0000256" key="7">
    <source>
        <dbReference type="SAM" id="Phobius"/>
    </source>
</evidence>